<dbReference type="InterPro" id="IPR057208">
    <property type="entry name" value="DUF7886"/>
</dbReference>
<dbReference type="PANTHER" id="PTHR47915">
    <property type="entry name" value="SI:DKEY-19B23.7"/>
    <property type="match status" value="1"/>
</dbReference>
<sequence>MASKGDLDEFYKDCLNFGSLRCFTHFSLYLKGREELLVTVYHGQASPQASPPCGMMGVGSSTLPPASPATREMGNDVPGETMFLIGAYAKYNWPYVWLRSNLRKLRAPEDRDSPLDLPSTQAWNHGEKKVWDIVEELVVMNVFPSPLNPFEVNFAALESMPPLERALQAGALAAFLKDLYVRQCPYGRHVKEDLAKLLSMHFADMKASYAETVSSRDS</sequence>
<protein>
    <submittedName>
        <fullName evidence="2">Alpha-protein kinase 1-like</fullName>
    </submittedName>
</protein>
<dbReference type="AlphaFoldDB" id="A0A061R4F0"/>
<evidence type="ECO:0000313" key="2">
    <source>
        <dbReference type="EMBL" id="JAC65555.1"/>
    </source>
</evidence>
<dbReference type="GO" id="GO:0016301">
    <property type="term" value="F:kinase activity"/>
    <property type="evidence" value="ECO:0007669"/>
    <property type="project" value="UniProtKB-KW"/>
</dbReference>
<dbReference type="EMBL" id="GBEZ01021174">
    <property type="protein sequence ID" value="JAC65555.1"/>
    <property type="molecule type" value="Transcribed_RNA"/>
</dbReference>
<dbReference type="Pfam" id="PF25377">
    <property type="entry name" value="DUF7886"/>
    <property type="match status" value="1"/>
</dbReference>
<accession>A0A061R4F0</accession>
<evidence type="ECO:0000259" key="1">
    <source>
        <dbReference type="Pfam" id="PF25377"/>
    </source>
</evidence>
<dbReference type="PANTHER" id="PTHR47915:SF1">
    <property type="entry name" value="SI:DKEY-19B23.7"/>
    <property type="match status" value="1"/>
</dbReference>
<reference evidence="2" key="1">
    <citation type="submission" date="2014-05" db="EMBL/GenBank/DDBJ databases">
        <title>The transcriptome of the halophilic microalga Tetraselmis sp. GSL018 isolated from the Great Salt Lake, Utah.</title>
        <authorList>
            <person name="Jinkerson R.E."/>
            <person name="D'Adamo S."/>
            <person name="Posewitz M.C."/>
        </authorList>
    </citation>
    <scope>NUCLEOTIDE SEQUENCE</scope>
    <source>
        <strain evidence="2">GSL018</strain>
    </source>
</reference>
<name>A0A061R4F0_9CHLO</name>
<feature type="domain" description="DUF7886" evidence="1">
    <location>
        <begin position="67"/>
        <end position="202"/>
    </location>
</feature>
<keyword evidence="2" id="KW-0418">Kinase</keyword>
<proteinExistence type="predicted"/>
<keyword evidence="2" id="KW-0808">Transferase</keyword>
<organism evidence="2">
    <name type="scientific">Tetraselmis sp. GSL018</name>
    <dbReference type="NCBI Taxonomy" id="582737"/>
    <lineage>
        <taxon>Eukaryota</taxon>
        <taxon>Viridiplantae</taxon>
        <taxon>Chlorophyta</taxon>
        <taxon>core chlorophytes</taxon>
        <taxon>Chlorodendrophyceae</taxon>
        <taxon>Chlorodendrales</taxon>
        <taxon>Chlorodendraceae</taxon>
        <taxon>Tetraselmis</taxon>
    </lineage>
</organism>
<gene>
    <name evidence="2" type="ORF">TSPGSL018_15765</name>
</gene>